<keyword evidence="1" id="KW-0812">Transmembrane</keyword>
<name>A0A923KKK1_9BURK</name>
<dbReference type="AlphaFoldDB" id="A0A923KKK1"/>
<dbReference type="EMBL" id="JACOFV010000006">
    <property type="protein sequence ID" value="MBC3862005.1"/>
    <property type="molecule type" value="Genomic_DNA"/>
</dbReference>
<comment type="caution">
    <text evidence="2">The sequence shown here is derived from an EMBL/GenBank/DDBJ whole genome shotgun (WGS) entry which is preliminary data.</text>
</comment>
<gene>
    <name evidence="2" type="ORF">H8K32_07850</name>
</gene>
<organism evidence="2 3">
    <name type="scientific">Undibacterium jejuense</name>
    <dbReference type="NCBI Taxonomy" id="1344949"/>
    <lineage>
        <taxon>Bacteria</taxon>
        <taxon>Pseudomonadati</taxon>
        <taxon>Pseudomonadota</taxon>
        <taxon>Betaproteobacteria</taxon>
        <taxon>Burkholderiales</taxon>
        <taxon>Oxalobacteraceae</taxon>
        <taxon>Undibacterium</taxon>
    </lineage>
</organism>
<keyword evidence="1" id="KW-0472">Membrane</keyword>
<dbReference type="RefSeq" id="WP_186911935.1">
    <property type="nucleotide sequence ID" value="NZ_JACOFV010000006.1"/>
</dbReference>
<proteinExistence type="predicted"/>
<evidence type="ECO:0000313" key="2">
    <source>
        <dbReference type="EMBL" id="MBC3862005.1"/>
    </source>
</evidence>
<keyword evidence="3" id="KW-1185">Reference proteome</keyword>
<protein>
    <submittedName>
        <fullName evidence="2">Uncharacterized protein</fullName>
    </submittedName>
</protein>
<feature type="transmembrane region" description="Helical" evidence="1">
    <location>
        <begin position="31"/>
        <end position="56"/>
    </location>
</feature>
<keyword evidence="1" id="KW-1133">Transmembrane helix</keyword>
<sequence length="59" mass="6815">MSWIDQLKGILAFQNTRIIELAQGKGEKKRLILAFFENLIGTLFAASQHMSFYMSFSSW</sequence>
<evidence type="ECO:0000256" key="1">
    <source>
        <dbReference type="SAM" id="Phobius"/>
    </source>
</evidence>
<accession>A0A923KKK1</accession>
<reference evidence="2" key="1">
    <citation type="submission" date="2020-08" db="EMBL/GenBank/DDBJ databases">
        <title>Novel species isolated from subtropical streams in China.</title>
        <authorList>
            <person name="Lu H."/>
        </authorList>
    </citation>
    <scope>NUCLEOTIDE SEQUENCE</scope>
    <source>
        <strain evidence="2">KACC 12607</strain>
    </source>
</reference>
<dbReference type="Proteomes" id="UP000634011">
    <property type="component" value="Unassembled WGS sequence"/>
</dbReference>
<evidence type="ECO:0000313" key="3">
    <source>
        <dbReference type="Proteomes" id="UP000634011"/>
    </source>
</evidence>